<dbReference type="GO" id="GO:0005737">
    <property type="term" value="C:cytoplasm"/>
    <property type="evidence" value="ECO:0007669"/>
    <property type="project" value="TreeGrafter"/>
</dbReference>
<protein>
    <submittedName>
        <fullName evidence="4">GSK3-beta interaction protein</fullName>
    </submittedName>
</protein>
<accession>A0AAJ7RCL1</accession>
<evidence type="ECO:0000313" key="4">
    <source>
        <dbReference type="RefSeq" id="XP_024938472.1"/>
    </source>
</evidence>
<dbReference type="SUPFAM" id="SSF103107">
    <property type="entry name" value="Hypothetical protein c14orf129, hspc210"/>
    <property type="match status" value="1"/>
</dbReference>
<dbReference type="AlphaFoldDB" id="A0AAJ7RCL1"/>
<dbReference type="RefSeq" id="XP_024938472.1">
    <property type="nucleotide sequence ID" value="XM_025082704.1"/>
</dbReference>
<dbReference type="Gene3D" id="3.30.2280.10">
    <property type="entry name" value="Hypothetical protein (hspc210)"/>
    <property type="match status" value="1"/>
</dbReference>
<dbReference type="Pfam" id="PF05303">
    <property type="entry name" value="GSKIP_dom"/>
    <property type="match status" value="1"/>
</dbReference>
<dbReference type="InterPro" id="IPR037395">
    <property type="entry name" value="GSKIP"/>
</dbReference>
<gene>
    <name evidence="4" type="primary">LOC107265118</name>
</gene>
<dbReference type="GO" id="GO:0060828">
    <property type="term" value="P:regulation of canonical Wnt signaling pathway"/>
    <property type="evidence" value="ECO:0007669"/>
    <property type="project" value="InterPro"/>
</dbReference>
<dbReference type="PANTHER" id="PTHR12490">
    <property type="entry name" value="GSK3B-INTERACTING PROTEIN"/>
    <property type="match status" value="1"/>
</dbReference>
<dbReference type="InterPro" id="IPR023231">
    <property type="entry name" value="GSKIP_dom_sf"/>
</dbReference>
<sequence length="121" mass="13909">MLPRMSDGENRLLDENQWKNEAQAVINDVKRHVRDIGLSEKLRSTNSFIYLNLTTLEGFKYCVELSGAGFTIVGNQHDDTSNRGNERFETPYSLLNYVSPLYENSFGNLLFDKLKELADKE</sequence>
<dbReference type="InterPro" id="IPR007967">
    <property type="entry name" value="GSKIP_dom"/>
</dbReference>
<evidence type="ECO:0000313" key="3">
    <source>
        <dbReference type="Proteomes" id="UP000694920"/>
    </source>
</evidence>
<dbReference type="PANTHER" id="PTHR12490:SF4">
    <property type="entry name" value="GSK3B-INTERACTING PROTEIN"/>
    <property type="match status" value="1"/>
</dbReference>
<dbReference type="GeneID" id="107265118"/>
<dbReference type="KEGG" id="ccin:107265118"/>
<reference evidence="4" key="1">
    <citation type="submission" date="2025-08" db="UniProtKB">
        <authorList>
            <consortium name="RefSeq"/>
        </authorList>
    </citation>
    <scope>IDENTIFICATION</scope>
</reference>
<organism evidence="3 4">
    <name type="scientific">Cephus cinctus</name>
    <name type="common">Wheat stem sawfly</name>
    <dbReference type="NCBI Taxonomy" id="211228"/>
    <lineage>
        <taxon>Eukaryota</taxon>
        <taxon>Metazoa</taxon>
        <taxon>Ecdysozoa</taxon>
        <taxon>Arthropoda</taxon>
        <taxon>Hexapoda</taxon>
        <taxon>Insecta</taxon>
        <taxon>Pterygota</taxon>
        <taxon>Neoptera</taxon>
        <taxon>Endopterygota</taxon>
        <taxon>Hymenoptera</taxon>
        <taxon>Cephoidea</taxon>
        <taxon>Cephidae</taxon>
        <taxon>Cephus</taxon>
    </lineage>
</organism>
<dbReference type="Proteomes" id="UP000694920">
    <property type="component" value="Unplaced"/>
</dbReference>
<keyword evidence="3" id="KW-1185">Reference proteome</keyword>
<proteinExistence type="inferred from homology"/>
<feature type="domain" description="GSKIP" evidence="2">
    <location>
        <begin position="19"/>
        <end position="117"/>
    </location>
</feature>
<name>A0AAJ7RCL1_CEPCN</name>
<dbReference type="GO" id="GO:0019207">
    <property type="term" value="F:kinase regulator activity"/>
    <property type="evidence" value="ECO:0007669"/>
    <property type="project" value="TreeGrafter"/>
</dbReference>
<dbReference type="GO" id="GO:0051018">
    <property type="term" value="F:protein kinase A binding"/>
    <property type="evidence" value="ECO:0007669"/>
    <property type="project" value="TreeGrafter"/>
</dbReference>
<evidence type="ECO:0000256" key="1">
    <source>
        <dbReference type="ARBA" id="ARBA00009571"/>
    </source>
</evidence>
<comment type="similarity">
    <text evidence="1">Belongs to the GSKIP family.</text>
</comment>
<evidence type="ECO:0000259" key="2">
    <source>
        <dbReference type="Pfam" id="PF05303"/>
    </source>
</evidence>